<feature type="compositionally biased region" description="Polar residues" evidence="4">
    <location>
        <begin position="186"/>
        <end position="208"/>
    </location>
</feature>
<evidence type="ECO:0000313" key="7">
    <source>
        <dbReference type="Proteomes" id="UP000054350"/>
    </source>
</evidence>
<dbReference type="GO" id="GO:0006281">
    <property type="term" value="P:DNA repair"/>
    <property type="evidence" value="ECO:0007669"/>
    <property type="project" value="TreeGrafter"/>
</dbReference>
<organism evidence="6 7">
    <name type="scientific">Allomyces macrogynus (strain ATCC 38327)</name>
    <name type="common">Allomyces javanicus var. macrogynus</name>
    <dbReference type="NCBI Taxonomy" id="578462"/>
    <lineage>
        <taxon>Eukaryota</taxon>
        <taxon>Fungi</taxon>
        <taxon>Fungi incertae sedis</taxon>
        <taxon>Blastocladiomycota</taxon>
        <taxon>Blastocladiomycetes</taxon>
        <taxon>Blastocladiales</taxon>
        <taxon>Blastocladiaceae</taxon>
        <taxon>Allomyces</taxon>
    </lineage>
</organism>
<dbReference type="InterPro" id="IPR027417">
    <property type="entry name" value="P-loop_NTPase"/>
</dbReference>
<dbReference type="SUPFAM" id="SSF52540">
    <property type="entry name" value="P-loop containing nucleoside triphosphate hydrolases"/>
    <property type="match status" value="1"/>
</dbReference>
<dbReference type="Proteomes" id="UP000054350">
    <property type="component" value="Unassembled WGS sequence"/>
</dbReference>
<feature type="compositionally biased region" description="Low complexity" evidence="4">
    <location>
        <begin position="9"/>
        <end position="52"/>
    </location>
</feature>
<dbReference type="InterPro" id="IPR002464">
    <property type="entry name" value="DNA/RNA_helicase_DEAH_CS"/>
</dbReference>
<dbReference type="GO" id="GO:0016787">
    <property type="term" value="F:hydrolase activity"/>
    <property type="evidence" value="ECO:0007669"/>
    <property type="project" value="UniProtKB-KW"/>
</dbReference>
<feature type="domain" description="Helicase ATP-binding" evidence="5">
    <location>
        <begin position="612"/>
        <end position="976"/>
    </location>
</feature>
<reference evidence="6 7" key="1">
    <citation type="submission" date="2009-11" db="EMBL/GenBank/DDBJ databases">
        <title>Annotation of Allomyces macrogynus ATCC 38327.</title>
        <authorList>
            <consortium name="The Broad Institute Genome Sequencing Platform"/>
            <person name="Russ C."/>
            <person name="Cuomo C."/>
            <person name="Burger G."/>
            <person name="Gray M.W."/>
            <person name="Holland P.W.H."/>
            <person name="King N."/>
            <person name="Lang F.B.F."/>
            <person name="Roger A.J."/>
            <person name="Ruiz-Trillo I."/>
            <person name="Young S.K."/>
            <person name="Zeng Q."/>
            <person name="Gargeya S."/>
            <person name="Fitzgerald M."/>
            <person name="Haas B."/>
            <person name="Abouelleil A."/>
            <person name="Alvarado L."/>
            <person name="Arachchi H.M."/>
            <person name="Berlin A."/>
            <person name="Chapman S.B."/>
            <person name="Gearin G."/>
            <person name="Goldberg J."/>
            <person name="Griggs A."/>
            <person name="Gujja S."/>
            <person name="Hansen M."/>
            <person name="Heiman D."/>
            <person name="Howarth C."/>
            <person name="Larimer J."/>
            <person name="Lui A."/>
            <person name="MacDonald P.J.P."/>
            <person name="McCowen C."/>
            <person name="Montmayeur A."/>
            <person name="Murphy C."/>
            <person name="Neiman D."/>
            <person name="Pearson M."/>
            <person name="Priest M."/>
            <person name="Roberts A."/>
            <person name="Saif S."/>
            <person name="Shea T."/>
            <person name="Sisk P."/>
            <person name="Stolte C."/>
            <person name="Sykes S."/>
            <person name="Wortman J."/>
            <person name="Nusbaum C."/>
            <person name="Birren B."/>
        </authorList>
    </citation>
    <scope>NUCLEOTIDE SEQUENCE [LARGE SCALE GENOMIC DNA]</scope>
    <source>
        <strain evidence="6 7">ATCC 38327</strain>
    </source>
</reference>
<keyword evidence="2" id="KW-0378">Hydrolase</keyword>
<dbReference type="AlphaFoldDB" id="A0A0L0SPV6"/>
<dbReference type="SMART" id="SM00487">
    <property type="entry name" value="DEXDc"/>
    <property type="match status" value="1"/>
</dbReference>
<keyword evidence="1" id="KW-0547">Nucleotide-binding</keyword>
<evidence type="ECO:0000313" key="6">
    <source>
        <dbReference type="EMBL" id="KNE64526.1"/>
    </source>
</evidence>
<sequence length="1259" mass="139826">MPATRRKAAAAAAAAAASSSNVSAPAPPATLRRSTRTRTTCSTSVFTPVEPLSELEDELDTLPELAVEEPKRKRQRRQRSADADVIPANVRDESVDAAGPSHFARRARPILRGPLLRTPVEARPLSAEHLLGSGRDDTPEPVPVPIRSKRKRKAANNEPDVDDWVPHAIDELVPDQQDGPSHSVAPDSQSQQHHSITLGTSSTSQQPAQFDGVNEDVPDDATSWWRFYPDVPSTTLDGNGLAELDANTDADALLNAAVNNHTGRNQWHDYDHLPFSSDDAAAADALHARVLVDDDTEDTCCESAPVKADLRPNANELFLHSQNTSLRLRLPMSPTSIDMNTFRCLKPTALADVTARIVPILRVRRPQITADGYFAYPAWGLATENVWYAHPDSSTMPSDELHNLTVADFAAVEALDPYTERAKCVRPTEGREGFETLRSDGFVDAKMGIDRMLSNQLVFVLNKDAFCRHDGDWPEEPGTNFHQESYAAGRLVIALAGLRNLGPWTAAHDPYYRIVLRSIKKTMYPPPDATPGVPQYANSNDLQVFNYEVCFFLKTDAANAALRDGLEVPGFRDRIKQLFHLFETRNRIKLPNFYVPDTLEGGHAPVLTPPGFQLDLYDYQQRTLSWLLELERSRRARTVHARQVTAGTTAEQKTQFLESEMRLRPNWIQLGPGGMWINTATFETAADPVVWADRHLHTSELECRGALEVSKMGAGKTIMALSLVAANPFRSVRAIPWDDPADKRKYLVSRATLIVVRSDLVAQWVAEARKALPPGAKIAQVTTIHDHRALSWNDVLLADVVVVSLTFLQNANYQRRVAKIGKTGGRYAFPPAAYRFGQGNDMWPDFWLRWRQWSHTPPIAEATVYNQLMDAHIGRLHERTRAQFGNVKDCVILERVFWHRIVIDEVHELSHVLCAHSNQQQPKTRMAETLLFCLKARFRLGLTGTPPLMKPACVVSLAEAVGVRNLPTTVADAQAFLNSHVRRNEPDLEIPPVHYQTNWVDLTPAELGLMASYQRQSVRSRLMMCNHHQIHDDVVAATGVTATSVDEVAARIQVVRLDKIELLVKQGRKLQDDIAMLTARMEALVSLIPDDERDKMPAGLTVSDDNRLVVMGADAHERLVRYITAPDLDEAELGIPVEVPRVDMSRVKNLTVDAKTTARKLVTACTEFADVCGQLRTVAAQHRFMATVLSAIAEAEDQMMLGQPIRLCAICRCELDGAGATTRLILQPVGEPMPEQQERTVAPTTPIVCRTLHTDPTAS</sequence>
<reference evidence="7" key="2">
    <citation type="submission" date="2009-11" db="EMBL/GenBank/DDBJ databases">
        <title>The Genome Sequence of Allomyces macrogynus strain ATCC 38327.</title>
        <authorList>
            <consortium name="The Broad Institute Genome Sequencing Platform"/>
            <person name="Russ C."/>
            <person name="Cuomo C."/>
            <person name="Shea T."/>
            <person name="Young S.K."/>
            <person name="Zeng Q."/>
            <person name="Koehrsen M."/>
            <person name="Haas B."/>
            <person name="Borodovsky M."/>
            <person name="Guigo R."/>
            <person name="Alvarado L."/>
            <person name="Berlin A."/>
            <person name="Borenstein D."/>
            <person name="Chen Z."/>
            <person name="Engels R."/>
            <person name="Freedman E."/>
            <person name="Gellesch M."/>
            <person name="Goldberg J."/>
            <person name="Griggs A."/>
            <person name="Gujja S."/>
            <person name="Heiman D."/>
            <person name="Hepburn T."/>
            <person name="Howarth C."/>
            <person name="Jen D."/>
            <person name="Larson L."/>
            <person name="Lewis B."/>
            <person name="Mehta T."/>
            <person name="Park D."/>
            <person name="Pearson M."/>
            <person name="Roberts A."/>
            <person name="Saif S."/>
            <person name="Shenoy N."/>
            <person name="Sisk P."/>
            <person name="Stolte C."/>
            <person name="Sykes S."/>
            <person name="Walk T."/>
            <person name="White J."/>
            <person name="Yandava C."/>
            <person name="Burger G."/>
            <person name="Gray M.W."/>
            <person name="Holland P.W.H."/>
            <person name="King N."/>
            <person name="Lang F.B.F."/>
            <person name="Roger A.J."/>
            <person name="Ruiz-Trillo I."/>
            <person name="Lander E."/>
            <person name="Nusbaum C."/>
        </authorList>
    </citation>
    <scope>NUCLEOTIDE SEQUENCE [LARGE SCALE GENOMIC DNA]</scope>
    <source>
        <strain evidence="7">ATCC 38327</strain>
    </source>
</reference>
<evidence type="ECO:0000259" key="5">
    <source>
        <dbReference type="SMART" id="SM00487"/>
    </source>
</evidence>
<dbReference type="GO" id="GO:0005524">
    <property type="term" value="F:ATP binding"/>
    <property type="evidence" value="ECO:0007669"/>
    <property type="project" value="UniProtKB-KW"/>
</dbReference>
<accession>A0A0L0SPV6</accession>
<evidence type="ECO:0000256" key="1">
    <source>
        <dbReference type="ARBA" id="ARBA00022741"/>
    </source>
</evidence>
<dbReference type="InterPro" id="IPR000330">
    <property type="entry name" value="SNF2_N"/>
</dbReference>
<dbReference type="PROSITE" id="PS00690">
    <property type="entry name" value="DEAH_ATP_HELICASE"/>
    <property type="match status" value="1"/>
</dbReference>
<dbReference type="Gene3D" id="3.40.50.300">
    <property type="entry name" value="P-loop containing nucleotide triphosphate hydrolases"/>
    <property type="match status" value="1"/>
</dbReference>
<feature type="region of interest" description="Disordered" evidence="4">
    <location>
        <begin position="1"/>
        <end position="85"/>
    </location>
</feature>
<keyword evidence="3" id="KW-0067">ATP-binding</keyword>
<dbReference type="PANTHER" id="PTHR45626">
    <property type="entry name" value="TRANSCRIPTION TERMINATION FACTOR 2-RELATED"/>
    <property type="match status" value="1"/>
</dbReference>
<evidence type="ECO:0000256" key="2">
    <source>
        <dbReference type="ARBA" id="ARBA00022801"/>
    </source>
</evidence>
<feature type="region of interest" description="Disordered" evidence="4">
    <location>
        <begin position="128"/>
        <end position="216"/>
    </location>
</feature>
<dbReference type="InterPro" id="IPR014001">
    <property type="entry name" value="Helicase_ATP-bd"/>
</dbReference>
<gene>
    <name evidence="6" type="ORF">AMAG_09543</name>
</gene>
<protein>
    <recommendedName>
        <fullName evidence="5">Helicase ATP-binding domain-containing protein</fullName>
    </recommendedName>
</protein>
<keyword evidence="7" id="KW-1185">Reference proteome</keyword>
<dbReference type="InterPro" id="IPR050628">
    <property type="entry name" value="SNF2_RAD54_helicase_TF"/>
</dbReference>
<evidence type="ECO:0000256" key="3">
    <source>
        <dbReference type="ARBA" id="ARBA00022840"/>
    </source>
</evidence>
<dbReference type="PANTHER" id="PTHR45626:SF26">
    <property type="entry name" value="FAMILY HELICASE, PUTATIVE (AFU_ORTHOLOGUE AFUA_2G09120)-RELATED"/>
    <property type="match status" value="1"/>
</dbReference>
<dbReference type="GO" id="GO:0005634">
    <property type="term" value="C:nucleus"/>
    <property type="evidence" value="ECO:0007669"/>
    <property type="project" value="TreeGrafter"/>
</dbReference>
<dbReference type="OrthoDB" id="423221at2759"/>
<dbReference type="GO" id="GO:0008094">
    <property type="term" value="F:ATP-dependent activity, acting on DNA"/>
    <property type="evidence" value="ECO:0007669"/>
    <property type="project" value="TreeGrafter"/>
</dbReference>
<name>A0A0L0SPV6_ALLM3</name>
<proteinExistence type="predicted"/>
<dbReference type="EMBL" id="GG745344">
    <property type="protein sequence ID" value="KNE64526.1"/>
    <property type="molecule type" value="Genomic_DNA"/>
</dbReference>
<dbReference type="Pfam" id="PF00176">
    <property type="entry name" value="SNF2-rel_dom"/>
    <property type="match status" value="1"/>
</dbReference>
<dbReference type="VEuPathDB" id="FungiDB:AMAG_09543"/>
<evidence type="ECO:0000256" key="4">
    <source>
        <dbReference type="SAM" id="MobiDB-lite"/>
    </source>
</evidence>